<name>A0A4R1G7T5_9BACT</name>
<keyword evidence="3" id="KW-0540">Nuclease</keyword>
<accession>A0A4R1G7T5</accession>
<dbReference type="EMBL" id="SMFV01000007">
    <property type="protein sequence ID" value="TCK02515.1"/>
    <property type="molecule type" value="Genomic_DNA"/>
</dbReference>
<dbReference type="GO" id="GO:0016787">
    <property type="term" value="F:hydrolase activity"/>
    <property type="evidence" value="ECO:0007669"/>
    <property type="project" value="UniProtKB-KW"/>
</dbReference>
<reference evidence="6 7" key="1">
    <citation type="submission" date="2019-03" db="EMBL/GenBank/DDBJ databases">
        <title>Genomic Encyclopedia of Archaeal and Bacterial Type Strains, Phase II (KMG-II): from individual species to whole genera.</title>
        <authorList>
            <person name="Goeker M."/>
        </authorList>
    </citation>
    <scope>NUCLEOTIDE SEQUENCE [LARGE SCALE GENOMIC DNA]</scope>
    <source>
        <strain evidence="6 7">DSM 24425</strain>
    </source>
</reference>
<organism evidence="6 7">
    <name type="scientific">Phorcysia thermohydrogeniphila</name>
    <dbReference type="NCBI Taxonomy" id="936138"/>
    <lineage>
        <taxon>Bacteria</taxon>
        <taxon>Pseudomonadati</taxon>
        <taxon>Aquificota</taxon>
        <taxon>Aquificia</taxon>
        <taxon>Desulfurobacteriales</taxon>
        <taxon>Desulfurobacteriaceae</taxon>
        <taxon>Phorcysia</taxon>
    </lineage>
</organism>
<keyword evidence="7" id="KW-1185">Reference proteome</keyword>
<gene>
    <name evidence="6" type="ORF">CLV27_1692</name>
</gene>
<dbReference type="OrthoDB" id="9810538at2"/>
<evidence type="ECO:0000256" key="4">
    <source>
        <dbReference type="ARBA" id="ARBA00022741"/>
    </source>
</evidence>
<keyword evidence="2" id="KW-1277">Toxin-antitoxin system</keyword>
<evidence type="ECO:0000313" key="6">
    <source>
        <dbReference type="EMBL" id="TCK02515.1"/>
    </source>
</evidence>
<dbReference type="AlphaFoldDB" id="A0A4R1G7T5"/>
<protein>
    <submittedName>
        <fullName evidence="6">Uncharacterized protein with HEPN domain</fullName>
    </submittedName>
</protein>
<evidence type="ECO:0000256" key="1">
    <source>
        <dbReference type="ARBA" id="ARBA00022553"/>
    </source>
</evidence>
<dbReference type="GO" id="GO:0004540">
    <property type="term" value="F:RNA nuclease activity"/>
    <property type="evidence" value="ECO:0007669"/>
    <property type="project" value="InterPro"/>
</dbReference>
<evidence type="ECO:0000256" key="3">
    <source>
        <dbReference type="ARBA" id="ARBA00022722"/>
    </source>
</evidence>
<dbReference type="GO" id="GO:0110001">
    <property type="term" value="C:toxin-antitoxin complex"/>
    <property type="evidence" value="ECO:0007669"/>
    <property type="project" value="InterPro"/>
</dbReference>
<evidence type="ECO:0000256" key="5">
    <source>
        <dbReference type="ARBA" id="ARBA00022801"/>
    </source>
</evidence>
<dbReference type="PANTHER" id="PTHR34139">
    <property type="entry name" value="UPF0331 PROTEIN MJ0127"/>
    <property type="match status" value="1"/>
</dbReference>
<keyword evidence="5" id="KW-0378">Hydrolase</keyword>
<dbReference type="Proteomes" id="UP000295777">
    <property type="component" value="Unassembled WGS sequence"/>
</dbReference>
<dbReference type="GO" id="GO:0000166">
    <property type="term" value="F:nucleotide binding"/>
    <property type="evidence" value="ECO:0007669"/>
    <property type="project" value="UniProtKB-KW"/>
</dbReference>
<keyword evidence="1" id="KW-0597">Phosphoprotein</keyword>
<comment type="caution">
    <text evidence="6">The sequence shown here is derived from an EMBL/GenBank/DDBJ whole genome shotgun (WGS) entry which is preliminary data.</text>
</comment>
<dbReference type="InterPro" id="IPR051813">
    <property type="entry name" value="HepT_RNase_toxin"/>
</dbReference>
<keyword evidence="4" id="KW-0547">Nucleotide-binding</keyword>
<dbReference type="InterPro" id="IPR008201">
    <property type="entry name" value="HepT-like"/>
</dbReference>
<dbReference type="PANTHER" id="PTHR34139:SF1">
    <property type="entry name" value="RNASE MJ1380-RELATED"/>
    <property type="match status" value="1"/>
</dbReference>
<proteinExistence type="predicted"/>
<evidence type="ECO:0000256" key="2">
    <source>
        <dbReference type="ARBA" id="ARBA00022649"/>
    </source>
</evidence>
<dbReference type="RefSeq" id="WP_132527733.1">
    <property type="nucleotide sequence ID" value="NZ_SMFV01000007.1"/>
</dbReference>
<dbReference type="Pfam" id="PF01934">
    <property type="entry name" value="HepT-like"/>
    <property type="match status" value="1"/>
</dbReference>
<evidence type="ECO:0000313" key="7">
    <source>
        <dbReference type="Proteomes" id="UP000295777"/>
    </source>
</evidence>
<sequence>MKSDKVYLAHILQECEFLMEYSAKISYEELVDDPVLSRAFVRSLEIIGEAVKNLSAGLKEKYCEIPWKKIAGMRDVLIHDYFGVDYEIVWRKTVCKDVPWLKMKIQEI</sequence>